<dbReference type="InterPro" id="IPR012337">
    <property type="entry name" value="RNaseH-like_sf"/>
</dbReference>
<dbReference type="InterPro" id="IPR019288">
    <property type="entry name" value="3'-5'_exonuclease_PolB-like"/>
</dbReference>
<gene>
    <name evidence="2" type="ORF">A2937_03150</name>
</gene>
<dbReference type="EMBL" id="MHUW01000022">
    <property type="protein sequence ID" value="OHA82802.1"/>
    <property type="molecule type" value="Genomic_DNA"/>
</dbReference>
<dbReference type="Pfam" id="PF10108">
    <property type="entry name" value="DNA_pol_B_exo2"/>
    <property type="match status" value="1"/>
</dbReference>
<evidence type="ECO:0000313" key="2">
    <source>
        <dbReference type="EMBL" id="OHA82802.1"/>
    </source>
</evidence>
<organism evidence="2 3">
    <name type="scientific">Candidatus Yonathbacteria bacterium RIFCSPLOWO2_01_FULL_47_33b</name>
    <dbReference type="NCBI Taxonomy" id="1802727"/>
    <lineage>
        <taxon>Bacteria</taxon>
        <taxon>Candidatus Yonathiibacteriota</taxon>
    </lineage>
</organism>
<comment type="caution">
    <text evidence="2">The sequence shown here is derived from an EMBL/GenBank/DDBJ whole genome shotgun (WGS) entry which is preliminary data.</text>
</comment>
<sequence>MSTLIFDIETVGEDFDALDTATQDVLTRWIKKETPAEGYEAALEDLKNGLGFSPLTGEIAAIGVLDHERGKGAVYYQTPGVKEEVTEVEGIKFKPMTEKEMLTLFWKGVAEYDEFVSFNGRGFDVPFLVIRSAVHGIKPTKDLMSNRYLKSQIFKAKHVDLLDQLTFYGAVRRKGSLHLWCRAFGIKSPKIDGVTGDDVGKLFHAKKFIEIARYNARDLHATRELYLKWKDYIKA</sequence>
<proteinExistence type="predicted"/>
<dbReference type="Gene3D" id="3.30.420.10">
    <property type="entry name" value="Ribonuclease H-like superfamily/Ribonuclease H"/>
    <property type="match status" value="1"/>
</dbReference>
<feature type="domain" description="Predicted 3'-5' exonuclease PolB-like" evidence="1">
    <location>
        <begin position="83"/>
        <end position="230"/>
    </location>
</feature>
<dbReference type="GO" id="GO:0003676">
    <property type="term" value="F:nucleic acid binding"/>
    <property type="evidence" value="ECO:0007669"/>
    <property type="project" value="InterPro"/>
</dbReference>
<protein>
    <recommendedName>
        <fullName evidence="1">Predicted 3'-5' exonuclease PolB-like domain-containing protein</fullName>
    </recommendedName>
</protein>
<evidence type="ECO:0000313" key="3">
    <source>
        <dbReference type="Proteomes" id="UP000177987"/>
    </source>
</evidence>
<dbReference type="AlphaFoldDB" id="A0A1G2SDP0"/>
<accession>A0A1G2SDP0</accession>
<dbReference type="STRING" id="1802727.A2937_03150"/>
<dbReference type="Proteomes" id="UP000177987">
    <property type="component" value="Unassembled WGS sequence"/>
</dbReference>
<name>A0A1G2SDP0_9BACT</name>
<reference evidence="2 3" key="1">
    <citation type="journal article" date="2016" name="Nat. Commun.">
        <title>Thousands of microbial genomes shed light on interconnected biogeochemical processes in an aquifer system.</title>
        <authorList>
            <person name="Anantharaman K."/>
            <person name="Brown C.T."/>
            <person name="Hug L.A."/>
            <person name="Sharon I."/>
            <person name="Castelle C.J."/>
            <person name="Probst A.J."/>
            <person name="Thomas B.C."/>
            <person name="Singh A."/>
            <person name="Wilkins M.J."/>
            <person name="Karaoz U."/>
            <person name="Brodie E.L."/>
            <person name="Williams K.H."/>
            <person name="Hubbard S.S."/>
            <person name="Banfield J.F."/>
        </authorList>
    </citation>
    <scope>NUCLEOTIDE SEQUENCE [LARGE SCALE GENOMIC DNA]</scope>
</reference>
<evidence type="ECO:0000259" key="1">
    <source>
        <dbReference type="Pfam" id="PF10108"/>
    </source>
</evidence>
<dbReference type="SUPFAM" id="SSF53098">
    <property type="entry name" value="Ribonuclease H-like"/>
    <property type="match status" value="1"/>
</dbReference>
<dbReference type="InterPro" id="IPR036397">
    <property type="entry name" value="RNaseH_sf"/>
</dbReference>